<keyword evidence="1" id="KW-0371">Homeobox</keyword>
<feature type="compositionally biased region" description="Basic residues" evidence="3">
    <location>
        <begin position="210"/>
        <end position="220"/>
    </location>
</feature>
<organism evidence="5 6">
    <name type="scientific">Synaphobranchus kaupii</name>
    <name type="common">Kaup's arrowtooth eel</name>
    <dbReference type="NCBI Taxonomy" id="118154"/>
    <lineage>
        <taxon>Eukaryota</taxon>
        <taxon>Metazoa</taxon>
        <taxon>Chordata</taxon>
        <taxon>Craniata</taxon>
        <taxon>Vertebrata</taxon>
        <taxon>Euteleostomi</taxon>
        <taxon>Actinopterygii</taxon>
        <taxon>Neopterygii</taxon>
        <taxon>Teleostei</taxon>
        <taxon>Anguilliformes</taxon>
        <taxon>Synaphobranchidae</taxon>
        <taxon>Synaphobranchus</taxon>
    </lineage>
</organism>
<keyword evidence="1" id="KW-0238">DNA-binding</keyword>
<dbReference type="Proteomes" id="UP001152622">
    <property type="component" value="Chromosome 18"/>
</dbReference>
<comment type="caution">
    <text evidence="5">The sequence shown here is derived from an EMBL/GenBank/DDBJ whole genome shotgun (WGS) entry which is preliminary data.</text>
</comment>
<feature type="compositionally biased region" description="Acidic residues" evidence="3">
    <location>
        <begin position="599"/>
        <end position="610"/>
    </location>
</feature>
<dbReference type="OrthoDB" id="10055960at2759"/>
<feature type="domain" description="Homeobox" evidence="4">
    <location>
        <begin position="506"/>
        <end position="570"/>
    </location>
</feature>
<dbReference type="GO" id="GO:0003677">
    <property type="term" value="F:DNA binding"/>
    <property type="evidence" value="ECO:0007669"/>
    <property type="project" value="UniProtKB-UniRule"/>
</dbReference>
<feature type="compositionally biased region" description="Low complexity" evidence="3">
    <location>
        <begin position="176"/>
        <end position="194"/>
    </location>
</feature>
<gene>
    <name evidence="5" type="ORF">SKAU_G00372820</name>
</gene>
<evidence type="ECO:0000256" key="1">
    <source>
        <dbReference type="PROSITE-ProRule" id="PRU00108"/>
    </source>
</evidence>
<feature type="region of interest" description="Disordered" evidence="3">
    <location>
        <begin position="167"/>
        <end position="378"/>
    </location>
</feature>
<keyword evidence="2" id="KW-0175">Coiled coil</keyword>
<feature type="DNA-binding region" description="Homeobox" evidence="1">
    <location>
        <begin position="508"/>
        <end position="571"/>
    </location>
</feature>
<evidence type="ECO:0000313" key="5">
    <source>
        <dbReference type="EMBL" id="KAJ8338316.1"/>
    </source>
</evidence>
<reference evidence="5" key="1">
    <citation type="journal article" date="2023" name="Science">
        <title>Genome structures resolve the early diversification of teleost fishes.</title>
        <authorList>
            <person name="Parey E."/>
            <person name="Louis A."/>
            <person name="Montfort J."/>
            <person name="Bouchez O."/>
            <person name="Roques C."/>
            <person name="Iampietro C."/>
            <person name="Lluch J."/>
            <person name="Castinel A."/>
            <person name="Donnadieu C."/>
            <person name="Desvignes T."/>
            <person name="Floi Bucao C."/>
            <person name="Jouanno E."/>
            <person name="Wen M."/>
            <person name="Mejri S."/>
            <person name="Dirks R."/>
            <person name="Jansen H."/>
            <person name="Henkel C."/>
            <person name="Chen W.J."/>
            <person name="Zahm M."/>
            <person name="Cabau C."/>
            <person name="Klopp C."/>
            <person name="Thompson A.W."/>
            <person name="Robinson-Rechavi M."/>
            <person name="Braasch I."/>
            <person name="Lecointre G."/>
            <person name="Bobe J."/>
            <person name="Postlethwait J.H."/>
            <person name="Berthelot C."/>
            <person name="Roest Crollius H."/>
            <person name="Guiguen Y."/>
        </authorList>
    </citation>
    <scope>NUCLEOTIDE SEQUENCE</scope>
    <source>
        <strain evidence="5">WJC10195</strain>
    </source>
</reference>
<dbReference type="InterPro" id="IPR001356">
    <property type="entry name" value="HD"/>
</dbReference>
<accession>A0A9Q1EGE7</accession>
<dbReference type="InterPro" id="IPR009057">
    <property type="entry name" value="Homeodomain-like_sf"/>
</dbReference>
<protein>
    <recommendedName>
        <fullName evidence="4">Homeobox domain-containing protein</fullName>
    </recommendedName>
</protein>
<feature type="region of interest" description="Disordered" evidence="3">
    <location>
        <begin position="390"/>
        <end position="513"/>
    </location>
</feature>
<comment type="subcellular location">
    <subcellularLocation>
        <location evidence="1">Nucleus</location>
    </subcellularLocation>
</comment>
<feature type="compositionally biased region" description="Pro residues" evidence="3">
    <location>
        <begin position="283"/>
        <end position="292"/>
    </location>
</feature>
<dbReference type="AlphaFoldDB" id="A0A9Q1EGE7"/>
<dbReference type="Gene3D" id="1.10.10.60">
    <property type="entry name" value="Homeodomain-like"/>
    <property type="match status" value="2"/>
</dbReference>
<evidence type="ECO:0000256" key="2">
    <source>
        <dbReference type="SAM" id="Coils"/>
    </source>
</evidence>
<sequence>MGVGKKSAEFERSFDLSTEKNLAYWATSTEGQEGYIDYQGRESWNSLQPAKLPPCRRQKTLQDLPDASHSSPSGNMEAWQDKRTIHNMNLRSVFSAEQQQILEQTKLDFSVVRTWVGNKRRKLASKAEQQNGVVAQGPPGHSLVGGGGALVSGVVLTPEMVASRNFQRSTPVTHLLPPASTSSTSPSPSSCSPHSGGGGHSSSGGLPPRPRPRCARRRSYPSRSTFAPTLCTDSPPLNKAVPLPRKPLHHSATSGPALYSQIRKPFSPGEPSGVPRSWARQYGPPPSQPWPYPSSQTHSQPQPAPAGMSAHAGPQPGVTDPGVRIQQVFTLAALSDGQRRPPSAGGGRSRPAKPAVSRRHRVLFHRHGDRGRRQRVRQGEELAKMGAQIQMCPGGGSSSSVGGAGETSGGGTGTGHGGPWRDSPAMGRNPTGANPPNSDHFGGKGYQTPPSSSHCPPRQSSYYSGVTPRGSFPHRMPFQGSGQTVPSHQQASGTLSAPWITSNSRKRTLQDRTQFSDRDLHTLKRYWDNGMTSLGSVCREKISAASTELSVDSEIVKTWIGNRRRKYRLMGIEIPPPKGGPAVFTNHSDTESPRCLTPDVDDVTTPEPGEDSERTDEVSICLSEDDGSDTYQREDSGDGDGETTNATLADNVKIEIIDDEEEEDGDVIGSDLENLQSLLEFKHEEVRYLESELENQKQKYTELQNFTRNLLNAVKNDDKEKQQELLASLPQEVEEDCEMSPEMGEELGVSAITIQSSSPGPEEMGDQEPL</sequence>
<name>A0A9Q1EGE7_SYNKA</name>
<feature type="compositionally biased region" description="Basic residues" evidence="3">
    <location>
        <begin position="356"/>
        <end position="376"/>
    </location>
</feature>
<dbReference type="PROSITE" id="PS50071">
    <property type="entry name" value="HOMEOBOX_2"/>
    <property type="match status" value="1"/>
</dbReference>
<dbReference type="SUPFAM" id="SSF46689">
    <property type="entry name" value="Homeodomain-like"/>
    <property type="match status" value="1"/>
</dbReference>
<proteinExistence type="predicted"/>
<feature type="compositionally biased region" description="Polar residues" evidence="3">
    <location>
        <begin position="448"/>
        <end position="464"/>
    </location>
</feature>
<feature type="region of interest" description="Disordered" evidence="3">
    <location>
        <begin position="123"/>
        <end position="142"/>
    </location>
</feature>
<keyword evidence="6" id="KW-1185">Reference proteome</keyword>
<feature type="compositionally biased region" description="Polar residues" evidence="3">
    <location>
        <begin position="480"/>
        <end position="503"/>
    </location>
</feature>
<keyword evidence="1" id="KW-0539">Nucleus</keyword>
<dbReference type="GO" id="GO:0005634">
    <property type="term" value="C:nucleus"/>
    <property type="evidence" value="ECO:0007669"/>
    <property type="project" value="UniProtKB-SubCell"/>
</dbReference>
<feature type="coiled-coil region" evidence="2">
    <location>
        <begin position="672"/>
        <end position="706"/>
    </location>
</feature>
<evidence type="ECO:0000259" key="4">
    <source>
        <dbReference type="PROSITE" id="PS50071"/>
    </source>
</evidence>
<feature type="region of interest" description="Disordered" evidence="3">
    <location>
        <begin position="47"/>
        <end position="76"/>
    </location>
</feature>
<evidence type="ECO:0000313" key="6">
    <source>
        <dbReference type="Proteomes" id="UP001152622"/>
    </source>
</evidence>
<evidence type="ECO:0000256" key="3">
    <source>
        <dbReference type="SAM" id="MobiDB-lite"/>
    </source>
</evidence>
<dbReference type="EMBL" id="JAINUF010000018">
    <property type="protein sequence ID" value="KAJ8338316.1"/>
    <property type="molecule type" value="Genomic_DNA"/>
</dbReference>
<feature type="compositionally biased region" description="Gly residues" evidence="3">
    <location>
        <begin position="393"/>
        <end position="418"/>
    </location>
</feature>
<feature type="region of interest" description="Disordered" evidence="3">
    <location>
        <begin position="578"/>
        <end position="645"/>
    </location>
</feature>